<evidence type="ECO:0000313" key="2">
    <source>
        <dbReference type="EMBL" id="SDY95488.1"/>
    </source>
</evidence>
<keyword evidence="1" id="KW-0732">Signal</keyword>
<gene>
    <name evidence="2" type="ORF">SAMN04488069_12115</name>
</gene>
<sequence length="251" mass="27789">MMHKNYLRRVGGNKLLGLAATGALLLAGCGDNAEVMPQTLPDYYPLSVGSYRIYDVADTVWRDNVPTASRFQFREQVLGAPEPDAAGQPVYQVVRSRRNSAAEAWRVDSVLAVTVAPLNITEQFNNRRTVALVFPAVEGKSWSYNAFNNQDSVSAVTRFYQQIDQPFSISRNGKSYEYANTITTVNDLKTGDNNNATKLIVQRTTFALGVGPVYRVSRSFKNDCSGSQGCRFPFVRNVGQSRNQVLIESGK</sequence>
<protein>
    <recommendedName>
        <fullName evidence="4">Lipoprotein</fullName>
    </recommendedName>
</protein>
<keyword evidence="3" id="KW-1185">Reference proteome</keyword>
<feature type="signal peptide" evidence="1">
    <location>
        <begin position="1"/>
        <end position="33"/>
    </location>
</feature>
<dbReference type="RefSeq" id="WP_092743757.1">
    <property type="nucleotide sequence ID" value="NZ_FNOV01000021.1"/>
</dbReference>
<organism evidence="2 3">
    <name type="scientific">Hymenobacter psychrophilus</name>
    <dbReference type="NCBI Taxonomy" id="651662"/>
    <lineage>
        <taxon>Bacteria</taxon>
        <taxon>Pseudomonadati</taxon>
        <taxon>Bacteroidota</taxon>
        <taxon>Cytophagia</taxon>
        <taxon>Cytophagales</taxon>
        <taxon>Hymenobacteraceae</taxon>
        <taxon>Hymenobacter</taxon>
    </lineage>
</organism>
<evidence type="ECO:0000256" key="1">
    <source>
        <dbReference type="SAM" id="SignalP"/>
    </source>
</evidence>
<accession>A0A1H3P339</accession>
<name>A0A1H3P339_9BACT</name>
<proteinExistence type="predicted"/>
<reference evidence="3" key="1">
    <citation type="submission" date="2016-10" db="EMBL/GenBank/DDBJ databases">
        <authorList>
            <person name="Varghese N."/>
            <person name="Submissions S."/>
        </authorList>
    </citation>
    <scope>NUCLEOTIDE SEQUENCE [LARGE SCALE GENOMIC DNA]</scope>
    <source>
        <strain evidence="3">CGMCC 1.8975</strain>
    </source>
</reference>
<dbReference type="AlphaFoldDB" id="A0A1H3P339"/>
<dbReference type="PROSITE" id="PS51257">
    <property type="entry name" value="PROKAR_LIPOPROTEIN"/>
    <property type="match status" value="1"/>
</dbReference>
<feature type="chain" id="PRO_5011530170" description="Lipoprotein" evidence="1">
    <location>
        <begin position="34"/>
        <end position="251"/>
    </location>
</feature>
<dbReference type="EMBL" id="FNOV01000021">
    <property type="protein sequence ID" value="SDY95488.1"/>
    <property type="molecule type" value="Genomic_DNA"/>
</dbReference>
<evidence type="ECO:0008006" key="4">
    <source>
        <dbReference type="Google" id="ProtNLM"/>
    </source>
</evidence>
<evidence type="ECO:0000313" key="3">
    <source>
        <dbReference type="Proteomes" id="UP000199249"/>
    </source>
</evidence>
<dbReference type="Proteomes" id="UP000199249">
    <property type="component" value="Unassembled WGS sequence"/>
</dbReference>
<dbReference type="STRING" id="651662.SAMN04488069_12115"/>
<dbReference type="OrthoDB" id="1467525at2"/>